<keyword evidence="3" id="KW-0963">Cytoplasm</keyword>
<evidence type="ECO:0000313" key="8">
    <source>
        <dbReference type="Proteomes" id="UP001059596"/>
    </source>
</evidence>
<name>A0A9P9YAJ3_9MUSC</name>
<dbReference type="OrthoDB" id="5585685at2759"/>
<dbReference type="InterPro" id="IPR019318">
    <property type="entry name" value="Gua_nucleotide_exch_fac_Ric8"/>
</dbReference>
<evidence type="ECO:0000313" key="7">
    <source>
        <dbReference type="EMBL" id="KAI8033355.1"/>
    </source>
</evidence>
<evidence type="ECO:0000256" key="1">
    <source>
        <dbReference type="ARBA" id="ARBA00004544"/>
    </source>
</evidence>
<dbReference type="PRINTS" id="PR01802">
    <property type="entry name" value="SYNEMBRYN"/>
</dbReference>
<dbReference type="GO" id="GO:0007186">
    <property type="term" value="P:G protein-coupled receptor signaling pathway"/>
    <property type="evidence" value="ECO:0007669"/>
    <property type="project" value="TreeGrafter"/>
</dbReference>
<accession>A0A9P9YAJ3</accession>
<sequence>MEAEQLKRLEAKEADHIAAILDEFNTKHADLLIFDSFRTDNQWHELWLAIFGILDDQQLSHLHTQCLNTVRILTRDEFSLQTNYIEQEVNTLLRLARIEASSLKLPATPDELKQQERERKREQEQKQEEERQPSPGQSEVIAEALKCLCNLVYQNADCRRQCLRQHCLDAILKRVASSMRHPCALEYYDMKLLFLLTALEPSARSRLQIDLNGLTYMTKWLDDKLGEEVAAGEEQLNIICELLKVMFNVTSAPDKSPNEYEIQSLHLTGVLRELLLRFGQMATDKERAVITHAINLLTNISGSCLTELTLRCSNAENALEDRDKDKDKDKDKDGDADADKGAQAKPKPCCSQCFEKRNVRSLAVLLGYLRQTLAQQEAEASSSHELLSPVLTVLVKCARSDRVMRHYLRQEILPPLRDVSQRPEIGQELRNHLCRFLTLPAMILRDLSAELLFVLCKEDVGRMIKYTGYGNAAGLFAKRGILDCRRVEGADSYSSDSEDSDTEEYKRQQQGINPVLGCVEPRGQRNPLDGMSEEQKEYEALQLVNLIEQLRQGGIVKPALIDKDGRPQPLEHILQLQEELPQQQLDQKRKT</sequence>
<reference evidence="7" key="1">
    <citation type="journal article" date="2023" name="Genome Biol. Evol.">
        <title>Long-read-based Genome Assembly of Drosophila gunungcola Reveals Fewer Chemosensory Genes in Flower-breeding Species.</title>
        <authorList>
            <person name="Negi A."/>
            <person name="Liao B.Y."/>
            <person name="Yeh S.D."/>
        </authorList>
    </citation>
    <scope>NUCLEOTIDE SEQUENCE</scope>
    <source>
        <strain evidence="7">Sukarami</strain>
    </source>
</reference>
<feature type="compositionally biased region" description="Basic and acidic residues" evidence="6">
    <location>
        <begin position="321"/>
        <end position="342"/>
    </location>
</feature>
<comment type="subcellular location">
    <subcellularLocation>
        <location evidence="1">Cytoplasm</location>
        <location evidence="1">Cell cortex</location>
    </subcellularLocation>
</comment>
<organism evidence="7 8">
    <name type="scientific">Drosophila gunungcola</name>
    <name type="common">fruit fly</name>
    <dbReference type="NCBI Taxonomy" id="103775"/>
    <lineage>
        <taxon>Eukaryota</taxon>
        <taxon>Metazoa</taxon>
        <taxon>Ecdysozoa</taxon>
        <taxon>Arthropoda</taxon>
        <taxon>Hexapoda</taxon>
        <taxon>Insecta</taxon>
        <taxon>Pterygota</taxon>
        <taxon>Neoptera</taxon>
        <taxon>Endopterygota</taxon>
        <taxon>Diptera</taxon>
        <taxon>Brachycera</taxon>
        <taxon>Muscomorpha</taxon>
        <taxon>Ephydroidea</taxon>
        <taxon>Drosophilidae</taxon>
        <taxon>Drosophila</taxon>
        <taxon>Sophophora</taxon>
    </lineage>
</organism>
<dbReference type="GO" id="GO:0005938">
    <property type="term" value="C:cell cortex"/>
    <property type="evidence" value="ECO:0007669"/>
    <property type="project" value="UniProtKB-SubCell"/>
</dbReference>
<comment type="similarity">
    <text evidence="2">Belongs to the synembryn family.</text>
</comment>
<dbReference type="InterPro" id="IPR016024">
    <property type="entry name" value="ARM-type_fold"/>
</dbReference>
<keyword evidence="5" id="KW-0143">Chaperone</keyword>
<evidence type="ECO:0000256" key="6">
    <source>
        <dbReference type="SAM" id="MobiDB-lite"/>
    </source>
</evidence>
<evidence type="ECO:0008006" key="9">
    <source>
        <dbReference type="Google" id="ProtNLM"/>
    </source>
</evidence>
<protein>
    <recommendedName>
        <fullName evidence="9">Synembryn</fullName>
    </recommendedName>
</protein>
<evidence type="ECO:0000256" key="5">
    <source>
        <dbReference type="ARBA" id="ARBA00023186"/>
    </source>
</evidence>
<dbReference type="Gene3D" id="1.25.10.10">
    <property type="entry name" value="Leucine-rich Repeat Variant"/>
    <property type="match status" value="1"/>
</dbReference>
<dbReference type="Pfam" id="PF10165">
    <property type="entry name" value="Ric8"/>
    <property type="match status" value="1"/>
</dbReference>
<keyword evidence="4" id="KW-0344">Guanine-nucleotide releasing factor</keyword>
<dbReference type="InterPro" id="IPR008376">
    <property type="entry name" value="Chaperone_Ric-8_A/B"/>
</dbReference>
<dbReference type="PANTHER" id="PTHR12425">
    <property type="entry name" value="SYNEMBRYN"/>
    <property type="match status" value="1"/>
</dbReference>
<gene>
    <name evidence="7" type="ORF">M5D96_013881</name>
</gene>
<dbReference type="InterPro" id="IPR011989">
    <property type="entry name" value="ARM-like"/>
</dbReference>
<dbReference type="Proteomes" id="UP001059596">
    <property type="component" value="Unassembled WGS sequence"/>
</dbReference>
<dbReference type="SUPFAM" id="SSF48371">
    <property type="entry name" value="ARM repeat"/>
    <property type="match status" value="1"/>
</dbReference>
<dbReference type="GO" id="GO:0001965">
    <property type="term" value="F:G-protein alpha-subunit binding"/>
    <property type="evidence" value="ECO:0007669"/>
    <property type="project" value="TreeGrafter"/>
</dbReference>
<feature type="region of interest" description="Disordered" evidence="6">
    <location>
        <begin position="321"/>
        <end position="348"/>
    </location>
</feature>
<evidence type="ECO:0000256" key="3">
    <source>
        <dbReference type="ARBA" id="ARBA00022490"/>
    </source>
</evidence>
<proteinExistence type="inferred from homology"/>
<dbReference type="EMBL" id="JAMKOV010000146">
    <property type="protein sequence ID" value="KAI8033355.1"/>
    <property type="molecule type" value="Genomic_DNA"/>
</dbReference>
<evidence type="ECO:0000256" key="2">
    <source>
        <dbReference type="ARBA" id="ARBA00009049"/>
    </source>
</evidence>
<feature type="region of interest" description="Disordered" evidence="6">
    <location>
        <begin position="107"/>
        <end position="137"/>
    </location>
</feature>
<feature type="compositionally biased region" description="Basic and acidic residues" evidence="6">
    <location>
        <begin position="110"/>
        <end position="132"/>
    </location>
</feature>
<dbReference type="AlphaFoldDB" id="A0A9P9YAJ3"/>
<dbReference type="PANTHER" id="PTHR12425:SF5">
    <property type="entry name" value="SYNEMBRYN"/>
    <property type="match status" value="1"/>
</dbReference>
<dbReference type="GO" id="GO:0005085">
    <property type="term" value="F:guanyl-nucleotide exchange factor activity"/>
    <property type="evidence" value="ECO:0007669"/>
    <property type="project" value="UniProtKB-KW"/>
</dbReference>
<comment type="caution">
    <text evidence="7">The sequence shown here is derived from an EMBL/GenBank/DDBJ whole genome shotgun (WGS) entry which is preliminary data.</text>
</comment>
<keyword evidence="8" id="KW-1185">Reference proteome</keyword>
<evidence type="ECO:0000256" key="4">
    <source>
        <dbReference type="ARBA" id="ARBA00022658"/>
    </source>
</evidence>